<dbReference type="PANTHER" id="PTHR42776:SF27">
    <property type="entry name" value="DIPEPTIDYL PEPTIDASE FAMILY MEMBER 6"/>
    <property type="match status" value="1"/>
</dbReference>
<dbReference type="InterPro" id="IPR011042">
    <property type="entry name" value="6-blade_b-propeller_TolB-like"/>
</dbReference>
<sequence length="663" mass="72659">MALIETLLDLPVPNTIRISPNSQHILYSTTLLTRTGEHDLSTLWLANTGHTGSARKLTSGESNDHSPRWSSDGKSILFVSDRAKPGEQWAIYSLDIEAGSGPRALTPTSNEQKIDKFEISPDGTTIAYLSAENTTSDEKASEKDKDDAKVWGQDWRTHRLRLLRLDRETNQTTTLGRSDAHFTEFAWNDDGSEIALLEVRDPDFESPYQHGTSLKIFDPVNYAIRKICTFPTKLASLQWAGDKLYAIGALNPDTVLGDNAVYSLDVTVTSPSWIMCAHGGSDSSFALGKAGRDITVKIQHRLDDQIRMLNGPIIFSSKRKEISAWDAAFTTDSDELIIALAQSSVQSPPEVYTTTASGGAMIRLSSHAAPLNGRTFGNPEFLNCTSADGTVELDALWVTPASHPTSDSKPTKPLPTVLYIHGGPYHRVTNSFDPTYHRWAPLLLDAGYALLFPNYRGSSGRGHNFAAHARGGVGTVDYADVMTLTNHAVELGYADPARLLVSGWSQGGCLTYLSCVRNGRHGHGWRFKAAIAGAGVMDWDGMVLASDVGGTFERELAGQAPWESGKGDVGNRRGSAIWEVKEAVDEDGVIPPILILHGEKDERVPVSQAVGFRRALESQGLPFEMVVYPREEHKIKERRHVVDMSQRVVKFVKEHLGKADVKT</sequence>
<keyword evidence="3" id="KW-0720">Serine protease</keyword>
<dbReference type="GO" id="GO:0004252">
    <property type="term" value="F:serine-type endopeptidase activity"/>
    <property type="evidence" value="ECO:0007669"/>
    <property type="project" value="TreeGrafter"/>
</dbReference>
<evidence type="ECO:0000256" key="2">
    <source>
        <dbReference type="ARBA" id="ARBA00022801"/>
    </source>
</evidence>
<dbReference type="Pfam" id="PF07676">
    <property type="entry name" value="PD40"/>
    <property type="match status" value="1"/>
</dbReference>
<dbReference type="Gene3D" id="3.40.50.1820">
    <property type="entry name" value="alpha/beta hydrolase"/>
    <property type="match status" value="1"/>
</dbReference>
<dbReference type="Proteomes" id="UP001271007">
    <property type="component" value="Unassembled WGS sequence"/>
</dbReference>
<name>A0AAJ0D8H9_9PEZI</name>
<organism evidence="6 7">
    <name type="scientific">Extremus antarcticus</name>
    <dbReference type="NCBI Taxonomy" id="702011"/>
    <lineage>
        <taxon>Eukaryota</taxon>
        <taxon>Fungi</taxon>
        <taxon>Dikarya</taxon>
        <taxon>Ascomycota</taxon>
        <taxon>Pezizomycotina</taxon>
        <taxon>Dothideomycetes</taxon>
        <taxon>Dothideomycetidae</taxon>
        <taxon>Mycosphaerellales</taxon>
        <taxon>Extremaceae</taxon>
        <taxon>Extremus</taxon>
    </lineage>
</organism>
<dbReference type="SUPFAM" id="SSF82171">
    <property type="entry name" value="DPP6 N-terminal domain-like"/>
    <property type="match status" value="1"/>
</dbReference>
<reference evidence="6" key="1">
    <citation type="submission" date="2023-04" db="EMBL/GenBank/DDBJ databases">
        <title>Black Yeasts Isolated from many extreme environments.</title>
        <authorList>
            <person name="Coleine C."/>
            <person name="Stajich J.E."/>
            <person name="Selbmann L."/>
        </authorList>
    </citation>
    <scope>NUCLEOTIDE SEQUENCE</scope>
    <source>
        <strain evidence="6">CCFEE 5312</strain>
    </source>
</reference>
<evidence type="ECO:0000256" key="1">
    <source>
        <dbReference type="ARBA" id="ARBA00010040"/>
    </source>
</evidence>
<protein>
    <recommendedName>
        <fullName evidence="4">Dipeptidyl-peptidase V</fullName>
    </recommendedName>
</protein>
<dbReference type="AlphaFoldDB" id="A0AAJ0D8H9"/>
<keyword evidence="2" id="KW-0378">Hydrolase</keyword>
<gene>
    <name evidence="6" type="ORF">LTR09_009756</name>
</gene>
<evidence type="ECO:0000313" key="7">
    <source>
        <dbReference type="Proteomes" id="UP001271007"/>
    </source>
</evidence>
<proteinExistence type="inferred from homology"/>
<dbReference type="PANTHER" id="PTHR42776">
    <property type="entry name" value="SERINE PEPTIDASE S9 FAMILY MEMBER"/>
    <property type="match status" value="1"/>
</dbReference>
<evidence type="ECO:0000259" key="5">
    <source>
        <dbReference type="Pfam" id="PF00326"/>
    </source>
</evidence>
<comment type="caution">
    <text evidence="6">The sequence shown here is derived from an EMBL/GenBank/DDBJ whole genome shotgun (WGS) entry which is preliminary data.</text>
</comment>
<dbReference type="EMBL" id="JAWDJX010000044">
    <property type="protein sequence ID" value="KAK3048861.1"/>
    <property type="molecule type" value="Genomic_DNA"/>
</dbReference>
<keyword evidence="7" id="KW-1185">Reference proteome</keyword>
<dbReference type="Gene3D" id="2.120.10.30">
    <property type="entry name" value="TolB, C-terminal domain"/>
    <property type="match status" value="1"/>
</dbReference>
<dbReference type="GO" id="GO:0006508">
    <property type="term" value="P:proteolysis"/>
    <property type="evidence" value="ECO:0007669"/>
    <property type="project" value="InterPro"/>
</dbReference>
<dbReference type="SUPFAM" id="SSF53474">
    <property type="entry name" value="alpha/beta-Hydrolases"/>
    <property type="match status" value="1"/>
</dbReference>
<evidence type="ECO:0000256" key="4">
    <source>
        <dbReference type="ARBA" id="ARBA00032829"/>
    </source>
</evidence>
<comment type="similarity">
    <text evidence="1">Belongs to the peptidase S9C family.</text>
</comment>
<accession>A0AAJ0D8H9</accession>
<dbReference type="InterPro" id="IPR029058">
    <property type="entry name" value="AB_hydrolase_fold"/>
</dbReference>
<dbReference type="InterPro" id="IPR001375">
    <property type="entry name" value="Peptidase_S9_cat"/>
</dbReference>
<evidence type="ECO:0000256" key="3">
    <source>
        <dbReference type="ARBA" id="ARBA00022825"/>
    </source>
</evidence>
<keyword evidence="3" id="KW-0645">Protease</keyword>
<dbReference type="InterPro" id="IPR011659">
    <property type="entry name" value="WD40"/>
</dbReference>
<dbReference type="Pfam" id="PF00326">
    <property type="entry name" value="Peptidase_S9"/>
    <property type="match status" value="1"/>
</dbReference>
<feature type="domain" description="Peptidase S9 prolyl oligopeptidase catalytic" evidence="5">
    <location>
        <begin position="439"/>
        <end position="658"/>
    </location>
</feature>
<evidence type="ECO:0000313" key="6">
    <source>
        <dbReference type="EMBL" id="KAK3048861.1"/>
    </source>
</evidence>